<dbReference type="AlphaFoldDB" id="A0AAW4BCG2"/>
<keyword evidence="5 11" id="KW-0812">Transmembrane</keyword>
<evidence type="ECO:0000256" key="8">
    <source>
        <dbReference type="ARBA" id="ARBA00023136"/>
    </source>
</evidence>
<evidence type="ECO:0000256" key="6">
    <source>
        <dbReference type="ARBA" id="ARBA00022801"/>
    </source>
</evidence>
<dbReference type="GO" id="GO:0005886">
    <property type="term" value="C:plasma membrane"/>
    <property type="evidence" value="ECO:0007669"/>
    <property type="project" value="UniProtKB-SubCell"/>
</dbReference>
<evidence type="ECO:0000256" key="7">
    <source>
        <dbReference type="ARBA" id="ARBA00022989"/>
    </source>
</evidence>
<dbReference type="EC" id="3.1.4.52" evidence="2"/>
<evidence type="ECO:0000256" key="4">
    <source>
        <dbReference type="ARBA" id="ARBA00022636"/>
    </source>
</evidence>
<keyword evidence="10" id="KW-0175">Coiled coil</keyword>
<keyword evidence="4" id="KW-0973">c-di-GMP</keyword>
<dbReference type="PANTHER" id="PTHR33121:SF70">
    <property type="entry name" value="SIGNALING PROTEIN YKOW"/>
    <property type="match status" value="1"/>
</dbReference>
<feature type="coiled-coil region" evidence="10">
    <location>
        <begin position="60"/>
        <end position="87"/>
    </location>
</feature>
<name>A0AAW4BCG2_VIBAN</name>
<organism evidence="13 14">
    <name type="scientific">Vibrio anguillarum</name>
    <name type="common">Listonella anguillarum</name>
    <dbReference type="NCBI Taxonomy" id="55601"/>
    <lineage>
        <taxon>Bacteria</taxon>
        <taxon>Pseudomonadati</taxon>
        <taxon>Pseudomonadota</taxon>
        <taxon>Gammaproteobacteria</taxon>
        <taxon>Vibrionales</taxon>
        <taxon>Vibrionaceae</taxon>
        <taxon>Vibrio</taxon>
    </lineage>
</organism>
<evidence type="ECO:0000313" key="13">
    <source>
        <dbReference type="EMBL" id="MBF4434369.1"/>
    </source>
</evidence>
<keyword evidence="8 11" id="KW-0472">Membrane</keyword>
<dbReference type="CDD" id="cd01948">
    <property type="entry name" value="EAL"/>
    <property type="match status" value="1"/>
</dbReference>
<gene>
    <name evidence="13" type="ORF">ERJ77_07600</name>
</gene>
<evidence type="ECO:0000259" key="12">
    <source>
        <dbReference type="PROSITE" id="PS50883"/>
    </source>
</evidence>
<dbReference type="InterPro" id="IPR001633">
    <property type="entry name" value="EAL_dom"/>
</dbReference>
<dbReference type="InterPro" id="IPR050706">
    <property type="entry name" value="Cyclic-di-GMP_PDE-like"/>
</dbReference>
<dbReference type="Pfam" id="PF00563">
    <property type="entry name" value="EAL"/>
    <property type="match status" value="1"/>
</dbReference>
<reference evidence="13" key="1">
    <citation type="journal article" date="2021" name="PeerJ">
        <title>Analysis of 44 Vibrio anguillarum genomes reveals high genetic diversity.</title>
        <authorList>
            <person name="Hansen M.J."/>
            <person name="Dalsgaard I."/>
        </authorList>
    </citation>
    <scope>NUCLEOTIDE SEQUENCE</scope>
    <source>
        <strain evidence="13">850617-1/1</strain>
    </source>
</reference>
<feature type="transmembrane region" description="Helical" evidence="11">
    <location>
        <begin position="244"/>
        <end position="261"/>
    </location>
</feature>
<evidence type="ECO:0000256" key="10">
    <source>
        <dbReference type="SAM" id="Coils"/>
    </source>
</evidence>
<evidence type="ECO:0000256" key="5">
    <source>
        <dbReference type="ARBA" id="ARBA00022692"/>
    </source>
</evidence>
<comment type="catalytic activity">
    <reaction evidence="9">
        <text>3',3'-c-di-GMP + H2O = 5'-phosphoguanylyl(3'-&gt;5')guanosine + H(+)</text>
        <dbReference type="Rhea" id="RHEA:24902"/>
        <dbReference type="ChEBI" id="CHEBI:15377"/>
        <dbReference type="ChEBI" id="CHEBI:15378"/>
        <dbReference type="ChEBI" id="CHEBI:58754"/>
        <dbReference type="ChEBI" id="CHEBI:58805"/>
        <dbReference type="EC" id="3.1.4.52"/>
    </reaction>
</comment>
<comment type="caution">
    <text evidence="13">The sequence shown here is derived from an EMBL/GenBank/DDBJ whole genome shotgun (WGS) entry which is preliminary data.</text>
</comment>
<dbReference type="GO" id="GO:0071111">
    <property type="term" value="F:cyclic-guanylate-specific phosphodiesterase activity"/>
    <property type="evidence" value="ECO:0007669"/>
    <property type="project" value="UniProtKB-EC"/>
</dbReference>
<dbReference type="Pfam" id="PF12792">
    <property type="entry name" value="CSS-motif"/>
    <property type="match status" value="1"/>
</dbReference>
<feature type="domain" description="EAL" evidence="12">
    <location>
        <begin position="268"/>
        <end position="523"/>
    </location>
</feature>
<dbReference type="SUPFAM" id="SSF141868">
    <property type="entry name" value="EAL domain-like"/>
    <property type="match status" value="1"/>
</dbReference>
<comment type="subcellular location">
    <subcellularLocation>
        <location evidence="1">Cell membrane</location>
        <topology evidence="1">Multi-pass membrane protein</topology>
    </subcellularLocation>
</comment>
<evidence type="ECO:0000256" key="9">
    <source>
        <dbReference type="ARBA" id="ARBA00034290"/>
    </source>
</evidence>
<proteinExistence type="predicted"/>
<dbReference type="EMBL" id="SCLC01000004">
    <property type="protein sequence ID" value="MBF4434369.1"/>
    <property type="molecule type" value="Genomic_DNA"/>
</dbReference>
<dbReference type="InterPro" id="IPR024744">
    <property type="entry name" value="CSS-motif_dom"/>
</dbReference>
<keyword evidence="7 11" id="KW-1133">Transmembrane helix</keyword>
<dbReference type="PANTHER" id="PTHR33121">
    <property type="entry name" value="CYCLIC DI-GMP PHOSPHODIESTERASE PDEF"/>
    <property type="match status" value="1"/>
</dbReference>
<dbReference type="Proteomes" id="UP000786185">
    <property type="component" value="Unassembled WGS sequence"/>
</dbReference>
<dbReference type="PROSITE" id="PS50883">
    <property type="entry name" value="EAL"/>
    <property type="match status" value="1"/>
</dbReference>
<dbReference type="RefSeq" id="WP_088729382.1">
    <property type="nucleotide sequence ID" value="NZ_CP022100.1"/>
</dbReference>
<evidence type="ECO:0000256" key="11">
    <source>
        <dbReference type="SAM" id="Phobius"/>
    </source>
</evidence>
<accession>A0AAW4BCG2</accession>
<feature type="transmembrane region" description="Helical" evidence="11">
    <location>
        <begin position="26"/>
        <end position="46"/>
    </location>
</feature>
<evidence type="ECO:0000256" key="2">
    <source>
        <dbReference type="ARBA" id="ARBA00012282"/>
    </source>
</evidence>
<evidence type="ECO:0000256" key="3">
    <source>
        <dbReference type="ARBA" id="ARBA00022475"/>
    </source>
</evidence>
<dbReference type="SMART" id="SM00052">
    <property type="entry name" value="EAL"/>
    <property type="match status" value="1"/>
</dbReference>
<protein>
    <recommendedName>
        <fullName evidence="2">cyclic-guanylate-specific phosphodiesterase</fullName>
        <ecNumber evidence="2">3.1.4.52</ecNumber>
    </recommendedName>
</protein>
<evidence type="ECO:0000256" key="1">
    <source>
        <dbReference type="ARBA" id="ARBA00004651"/>
    </source>
</evidence>
<sequence>MHNNNDSSPSTFSIAKGILSTKVSTFAPILGIFFFVFALAIIKNFYDTNRLATRFGEQAITQLEHHINQTSDELNQLSKNISKHCQREDIIALRSYVFRSKMVKEVGMYNAHGTIFCTSNEGHTTIHLYKHILDRLKQSPTNTTISLTKSRSKEQTFFVYASQPDMSGLNALMPPEQFMNLVAPKLAKWHYGYQVNVLSQSIRSDQEEIDSAHTSFLFKSEHYPLSIQIYLNNGSYAYHFLDNLWLVLLTASIISLIYLAYHNYYLSRNTLEVSLREAISNHQLELYLQPIVDITENRIVGSEALLRWNEPSQGYISPTIFIPLSERIGVIHQITYRVLKLVTECVEQHKHALHDQYISINISRLLIIDNYFMDYMKRYATKHPAIVPRLLLEITEDNHFNVDELKLAMENLQRLKQLGFKIAIDDFGTGYSGLNFIHQHDFHTLKIDQVFIKSLHQNSAITSVLVSMIKLAKQLNMRLIAEGVENQDQVRELELLGVRYIQGFYYSEPMSVDAFFQFTLSAKQIAHR</sequence>
<keyword evidence="3" id="KW-1003">Cell membrane</keyword>
<dbReference type="Gene3D" id="3.20.20.450">
    <property type="entry name" value="EAL domain"/>
    <property type="match status" value="1"/>
</dbReference>
<dbReference type="InterPro" id="IPR035919">
    <property type="entry name" value="EAL_sf"/>
</dbReference>
<keyword evidence="6" id="KW-0378">Hydrolase</keyword>
<evidence type="ECO:0000313" key="14">
    <source>
        <dbReference type="Proteomes" id="UP000786185"/>
    </source>
</evidence>